<dbReference type="EMBL" id="NMUQ01000001">
    <property type="protein sequence ID" value="OXM17612.1"/>
    <property type="molecule type" value="Genomic_DNA"/>
</dbReference>
<dbReference type="InterPro" id="IPR059177">
    <property type="entry name" value="GH29D-like_dom"/>
</dbReference>
<protein>
    <recommendedName>
        <fullName evidence="3">GH29D-like beta-sandwich domain-containing protein</fullName>
    </recommendedName>
</protein>
<evidence type="ECO:0000259" key="3">
    <source>
        <dbReference type="Pfam" id="PF13290"/>
    </source>
</evidence>
<dbReference type="Pfam" id="PF13290">
    <property type="entry name" value="CHB_HEX_C_1"/>
    <property type="match status" value="1"/>
</dbReference>
<dbReference type="Proteomes" id="UP000215145">
    <property type="component" value="Unassembled WGS sequence"/>
</dbReference>
<reference evidence="4 5" key="1">
    <citation type="submission" date="2017-07" db="EMBL/GenBank/DDBJ databases">
        <title>Paenibacillus herberti R33 genome sequencing and assembly.</title>
        <authorList>
            <person name="Su W."/>
        </authorList>
    </citation>
    <scope>NUCLEOTIDE SEQUENCE [LARGE SCALE GENOMIC DNA]</scope>
    <source>
        <strain evidence="4 5">R33</strain>
    </source>
</reference>
<keyword evidence="5" id="KW-1185">Reference proteome</keyword>
<feature type="domain" description="GH29D-like beta-sandwich" evidence="3">
    <location>
        <begin position="4"/>
        <end position="62"/>
    </location>
</feature>
<keyword evidence="1" id="KW-0732">Signal</keyword>
<organism evidence="4 5">
    <name type="scientific">Paenibacillus herberti</name>
    <dbReference type="NCBI Taxonomy" id="1619309"/>
    <lineage>
        <taxon>Bacteria</taxon>
        <taxon>Bacillati</taxon>
        <taxon>Bacillota</taxon>
        <taxon>Bacilli</taxon>
        <taxon>Bacillales</taxon>
        <taxon>Paenibacillaceae</taxon>
        <taxon>Paenibacillus</taxon>
    </lineage>
</organism>
<gene>
    <name evidence="4" type="ORF">CGZ75_12380</name>
</gene>
<dbReference type="Gene3D" id="2.60.40.1220">
    <property type="match status" value="1"/>
</dbReference>
<sequence>MLSGTPISISTGTVGASVYYTLDGSDPTELSTLYAHPIGIDENVTVKAIALMEGMNPSEIMTVTYTVYAELTVTSLTYDTTNGLVVTFNNEVLDNAEDEVNYTLTVKNGSGQNIEIVRAKFLSSNQVKLDIGSAYDELSPGAILQLSVSGIEDEYGQIADDLIEWVEPIDPNTPPGPVFPPGPGNPPVPGGPPGGPLPEMP</sequence>
<accession>A0A229P5R0</accession>
<evidence type="ECO:0000313" key="4">
    <source>
        <dbReference type="EMBL" id="OXM17612.1"/>
    </source>
</evidence>
<evidence type="ECO:0000256" key="1">
    <source>
        <dbReference type="ARBA" id="ARBA00022729"/>
    </source>
</evidence>
<name>A0A229P5R0_9BACL</name>
<dbReference type="AlphaFoldDB" id="A0A229P5R0"/>
<proteinExistence type="predicted"/>
<feature type="region of interest" description="Disordered" evidence="2">
    <location>
        <begin position="167"/>
        <end position="201"/>
    </location>
</feature>
<evidence type="ECO:0000313" key="5">
    <source>
        <dbReference type="Proteomes" id="UP000215145"/>
    </source>
</evidence>
<evidence type="ECO:0000256" key="2">
    <source>
        <dbReference type="SAM" id="MobiDB-lite"/>
    </source>
</evidence>
<feature type="compositionally biased region" description="Pro residues" evidence="2">
    <location>
        <begin position="171"/>
        <end position="201"/>
    </location>
</feature>
<dbReference type="InterPro" id="IPR014755">
    <property type="entry name" value="Cu-Rt/internalin_Ig-like"/>
</dbReference>
<dbReference type="OrthoDB" id="2988582at2"/>
<comment type="caution">
    <text evidence="4">The sequence shown here is derived from an EMBL/GenBank/DDBJ whole genome shotgun (WGS) entry which is preliminary data.</text>
</comment>